<evidence type="ECO:0000256" key="1">
    <source>
        <dbReference type="SAM" id="MobiDB-lite"/>
    </source>
</evidence>
<organism evidence="2 3">
    <name type="scientific">Mycolicibacter acidiphilus</name>
    <dbReference type="NCBI Taxonomy" id="2835306"/>
    <lineage>
        <taxon>Bacteria</taxon>
        <taxon>Bacillati</taxon>
        <taxon>Actinomycetota</taxon>
        <taxon>Actinomycetes</taxon>
        <taxon>Mycobacteriales</taxon>
        <taxon>Mycobacteriaceae</taxon>
        <taxon>Mycolicibacter</taxon>
    </lineage>
</organism>
<dbReference type="RefSeq" id="WP_214091767.1">
    <property type="nucleotide sequence ID" value="NZ_JAHCLR010000005.1"/>
</dbReference>
<keyword evidence="3" id="KW-1185">Reference proteome</keyword>
<name>A0ABS5RFW5_9MYCO</name>
<evidence type="ECO:0000313" key="2">
    <source>
        <dbReference type="EMBL" id="MBS9532887.1"/>
    </source>
</evidence>
<feature type="compositionally biased region" description="Pro residues" evidence="1">
    <location>
        <begin position="114"/>
        <end position="123"/>
    </location>
</feature>
<dbReference type="Proteomes" id="UP001519535">
    <property type="component" value="Unassembled WGS sequence"/>
</dbReference>
<comment type="caution">
    <text evidence="2">The sequence shown here is derived from an EMBL/GenBank/DDBJ whole genome shotgun (WGS) entry which is preliminary data.</text>
</comment>
<reference evidence="2 3" key="1">
    <citation type="submission" date="2021-05" db="EMBL/GenBank/DDBJ databases">
        <title>Mycobacterium acidophilum sp. nov., an extremely acid-tolerant member of the genus Mycobacterium.</title>
        <authorList>
            <person name="Xia J."/>
        </authorList>
    </citation>
    <scope>NUCLEOTIDE SEQUENCE [LARGE SCALE GENOMIC DNA]</scope>
    <source>
        <strain evidence="2 3">M1</strain>
    </source>
</reference>
<sequence length="130" mass="12248">MSMNILTVHNTPRSVIRSALRAAGATTAAGLIGLGVGLAAAPSAFADEVPVPAPVPAPPAVPAPGAAAALPGGGNQVGNAFLQVLGSMLGRVAPGAEQMIPSTMPDPGAAVPAPAAPAAPAPAPAGQTVT</sequence>
<evidence type="ECO:0000313" key="3">
    <source>
        <dbReference type="Proteomes" id="UP001519535"/>
    </source>
</evidence>
<dbReference type="EMBL" id="JAHCLR010000005">
    <property type="protein sequence ID" value="MBS9532887.1"/>
    <property type="molecule type" value="Genomic_DNA"/>
</dbReference>
<feature type="region of interest" description="Disordered" evidence="1">
    <location>
        <begin position="98"/>
        <end position="130"/>
    </location>
</feature>
<protein>
    <submittedName>
        <fullName evidence="2">Uncharacterized protein</fullName>
    </submittedName>
</protein>
<proteinExistence type="predicted"/>
<gene>
    <name evidence="2" type="ORF">KIH27_04705</name>
</gene>
<accession>A0ABS5RFW5</accession>